<gene>
    <name evidence="1" type="ORF">JY651_07585</name>
</gene>
<accession>A0ABX7P2W3</accession>
<keyword evidence="2" id="KW-1185">Reference proteome</keyword>
<organism evidence="1 2">
    <name type="scientific">Pyxidicoccus parkwayensis</name>
    <dbReference type="NCBI Taxonomy" id="2813578"/>
    <lineage>
        <taxon>Bacteria</taxon>
        <taxon>Pseudomonadati</taxon>
        <taxon>Myxococcota</taxon>
        <taxon>Myxococcia</taxon>
        <taxon>Myxococcales</taxon>
        <taxon>Cystobacterineae</taxon>
        <taxon>Myxococcaceae</taxon>
        <taxon>Pyxidicoccus</taxon>
    </lineage>
</organism>
<sequence length="199" mass="21550">MFRRSLFAVLPFALIACGPVDEMETVDESTGTQAQAVCPGVTTVTFGTIDNFGGGPDPLPYAPTALPEFVSYLNAQGIPTGQLKTLDDGTSNKHTVATLRHGLRSCFGSTCTLKLCFRARAHADVPQDDRVTIYNTDFGVYSFPQVTSQPVVPNLRATWNPGEVATLCMPLNMALVGDMLQFQMQDDSSVDYIQMILSC</sequence>
<evidence type="ECO:0000313" key="1">
    <source>
        <dbReference type="EMBL" id="QSQ24795.1"/>
    </source>
</evidence>
<dbReference type="RefSeq" id="WP_206726356.1">
    <property type="nucleotide sequence ID" value="NZ_CP071090.1"/>
</dbReference>
<evidence type="ECO:0000313" key="2">
    <source>
        <dbReference type="Proteomes" id="UP000662747"/>
    </source>
</evidence>
<proteinExistence type="predicted"/>
<evidence type="ECO:0008006" key="3">
    <source>
        <dbReference type="Google" id="ProtNLM"/>
    </source>
</evidence>
<dbReference type="Proteomes" id="UP000662747">
    <property type="component" value="Chromosome"/>
</dbReference>
<reference evidence="1 2" key="1">
    <citation type="submission" date="2021-02" db="EMBL/GenBank/DDBJ databases">
        <title>De Novo genome assembly of isolated myxobacteria.</title>
        <authorList>
            <person name="Stevens D.C."/>
        </authorList>
    </citation>
    <scope>NUCLEOTIDE SEQUENCE [LARGE SCALE GENOMIC DNA]</scope>
    <source>
        <strain evidence="2">SCPEA02</strain>
    </source>
</reference>
<protein>
    <recommendedName>
        <fullName evidence="3">Lipoprotein</fullName>
    </recommendedName>
</protein>
<name>A0ABX7P2W3_9BACT</name>
<dbReference type="PROSITE" id="PS51257">
    <property type="entry name" value="PROKAR_LIPOPROTEIN"/>
    <property type="match status" value="1"/>
</dbReference>
<dbReference type="EMBL" id="CP071090">
    <property type="protein sequence ID" value="QSQ24795.1"/>
    <property type="molecule type" value="Genomic_DNA"/>
</dbReference>